<organism evidence="1 2">
    <name type="scientific">Amantichitinum ursilacus</name>
    <dbReference type="NCBI Taxonomy" id="857265"/>
    <lineage>
        <taxon>Bacteria</taxon>
        <taxon>Pseudomonadati</taxon>
        <taxon>Pseudomonadota</taxon>
        <taxon>Betaproteobacteria</taxon>
        <taxon>Neisseriales</taxon>
        <taxon>Chitinibacteraceae</taxon>
        <taxon>Amantichitinum</taxon>
    </lineage>
</organism>
<protein>
    <submittedName>
        <fullName evidence="1">Uncharacterized protein</fullName>
    </submittedName>
</protein>
<dbReference type="AlphaFoldDB" id="A0A0N0GQN3"/>
<dbReference type="EMBL" id="LAQT01000001">
    <property type="protein sequence ID" value="KPC55040.1"/>
    <property type="molecule type" value="Genomic_DNA"/>
</dbReference>
<keyword evidence="2" id="KW-1185">Reference proteome</keyword>
<comment type="caution">
    <text evidence="1">The sequence shown here is derived from an EMBL/GenBank/DDBJ whole genome shotgun (WGS) entry which is preliminary data.</text>
</comment>
<accession>A0A0N0GQN3</accession>
<name>A0A0N0GQN3_9NEIS</name>
<dbReference type="RefSeq" id="WP_152968996.1">
    <property type="nucleotide sequence ID" value="NZ_LAQT01000001.1"/>
</dbReference>
<evidence type="ECO:0000313" key="2">
    <source>
        <dbReference type="Proteomes" id="UP000037939"/>
    </source>
</evidence>
<reference evidence="1 2" key="1">
    <citation type="submission" date="2015-07" db="EMBL/GenBank/DDBJ databases">
        <title>Draft genome sequence of the Amantichitinum ursilacus IGB-41, a new chitin-degrading bacterium.</title>
        <authorList>
            <person name="Kirstahler P."/>
            <person name="Guenther M."/>
            <person name="Grumaz C."/>
            <person name="Rupp S."/>
            <person name="Zibek S."/>
            <person name="Sohn K."/>
        </authorList>
    </citation>
    <scope>NUCLEOTIDE SEQUENCE [LARGE SCALE GENOMIC DNA]</scope>
    <source>
        <strain evidence="1 2">IGB-41</strain>
    </source>
</reference>
<proteinExistence type="predicted"/>
<evidence type="ECO:0000313" key="1">
    <source>
        <dbReference type="EMBL" id="KPC55040.1"/>
    </source>
</evidence>
<dbReference type="STRING" id="857265.WG78_00235"/>
<dbReference type="Proteomes" id="UP000037939">
    <property type="component" value="Unassembled WGS sequence"/>
</dbReference>
<gene>
    <name evidence="1" type="ORF">WG78_00235</name>
</gene>
<sequence length="83" mass="8999">MAMTRWSKAYRRDNGYELRECLRVDESGIGRFAGLYLFQNNHEVGGPYASLQRGDAAILLHAATLNSMAMSAGAMDAAVGQAC</sequence>